<gene>
    <name evidence="1" type="ORF">ON006_11720</name>
</gene>
<proteinExistence type="predicted"/>
<sequence length="209" mass="24109">MIKTYLIFTLMLTHVFVFGQGRRDYLISFSDTTSGEELFGFKAKNGNIIIEPKYEITGTARMHAIAFVTKKFRWVAINRKDSILLSPYIYDNGPDELREGLFRFEENGKIGFANEKGEKIIKARFDYVSYFINGLALFNVGGHADYTDPEHATWDGGLWGFVDKKGIEVIRPQFISAYSFRKRFAEVWTGDKKHCLIDKKGKIRKTFTD</sequence>
<dbReference type="Proteomes" id="UP001164653">
    <property type="component" value="Chromosome"/>
</dbReference>
<dbReference type="AlphaFoldDB" id="A0A9E8NH93"/>
<name>A0A9E8NH93_9BACT</name>
<reference evidence="1" key="1">
    <citation type="submission" date="2022-11" db="EMBL/GenBank/DDBJ databases">
        <title>Dyadobacter pollutisoli sp. nov., isolated from plastic dumped soil.</title>
        <authorList>
            <person name="Kim J.M."/>
            <person name="Kim K.R."/>
            <person name="Lee J.K."/>
            <person name="Hao L."/>
            <person name="Jeon C.O."/>
        </authorList>
    </citation>
    <scope>NUCLEOTIDE SEQUENCE</scope>
    <source>
        <strain evidence="1">U1</strain>
    </source>
</reference>
<evidence type="ECO:0000313" key="2">
    <source>
        <dbReference type="Proteomes" id="UP001164653"/>
    </source>
</evidence>
<dbReference type="Pfam" id="PF14903">
    <property type="entry name" value="WG_beta_rep"/>
    <property type="match status" value="3"/>
</dbReference>
<dbReference type="PANTHER" id="PTHR37841:SF1">
    <property type="entry name" value="DUF3298 DOMAIN-CONTAINING PROTEIN"/>
    <property type="match status" value="1"/>
</dbReference>
<accession>A0A9E8NH93</accession>
<dbReference type="KEGG" id="dpf:ON006_11720"/>
<dbReference type="RefSeq" id="WP_244819975.1">
    <property type="nucleotide sequence ID" value="NZ_CP112998.1"/>
</dbReference>
<keyword evidence="2" id="KW-1185">Reference proteome</keyword>
<organism evidence="1 2">
    <name type="scientific">Dyadobacter pollutisoli</name>
    <dbReference type="NCBI Taxonomy" id="2910158"/>
    <lineage>
        <taxon>Bacteria</taxon>
        <taxon>Pseudomonadati</taxon>
        <taxon>Bacteroidota</taxon>
        <taxon>Cytophagia</taxon>
        <taxon>Cytophagales</taxon>
        <taxon>Spirosomataceae</taxon>
        <taxon>Dyadobacter</taxon>
    </lineage>
</organism>
<evidence type="ECO:0000313" key="1">
    <source>
        <dbReference type="EMBL" id="WAC14606.1"/>
    </source>
</evidence>
<dbReference type="EMBL" id="CP112998">
    <property type="protein sequence ID" value="WAC14606.1"/>
    <property type="molecule type" value="Genomic_DNA"/>
</dbReference>
<protein>
    <submittedName>
        <fullName evidence="1">WG repeat-containing protein</fullName>
    </submittedName>
</protein>
<dbReference type="InterPro" id="IPR032774">
    <property type="entry name" value="WG_beta_rep"/>
</dbReference>
<dbReference type="PANTHER" id="PTHR37841">
    <property type="entry name" value="GLR2918 PROTEIN"/>
    <property type="match status" value="1"/>
</dbReference>